<feature type="compositionally biased region" description="Basic and acidic residues" evidence="4">
    <location>
        <begin position="1"/>
        <end position="12"/>
    </location>
</feature>
<protein>
    <submittedName>
        <fullName evidence="8">Histidine kinase sensor</fullName>
    </submittedName>
</protein>
<evidence type="ECO:0000313" key="9">
    <source>
        <dbReference type="Proteomes" id="UP000287470"/>
    </source>
</evidence>
<dbReference type="GO" id="GO:0016301">
    <property type="term" value="F:kinase activity"/>
    <property type="evidence" value="ECO:0007669"/>
    <property type="project" value="UniProtKB-KW"/>
</dbReference>
<feature type="transmembrane region" description="Helical" evidence="5">
    <location>
        <begin position="148"/>
        <end position="166"/>
    </location>
</feature>
<evidence type="ECO:0000259" key="6">
    <source>
        <dbReference type="Pfam" id="PF02518"/>
    </source>
</evidence>
<dbReference type="EMBL" id="QXGK01000001">
    <property type="protein sequence ID" value="RSX58861.1"/>
    <property type="molecule type" value="Genomic_DNA"/>
</dbReference>
<dbReference type="GO" id="GO:0000160">
    <property type="term" value="P:phosphorelay signal transduction system"/>
    <property type="evidence" value="ECO:0007669"/>
    <property type="project" value="UniProtKB-KW"/>
</dbReference>
<keyword evidence="5" id="KW-0812">Transmembrane</keyword>
<feature type="compositionally biased region" description="Pro residues" evidence="4">
    <location>
        <begin position="26"/>
        <end position="36"/>
    </location>
</feature>
<accession>A0A430FWW9</accession>
<dbReference type="AlphaFoldDB" id="A0A430FWW9"/>
<comment type="caution">
    <text evidence="8">The sequence shown here is derived from an EMBL/GenBank/DDBJ whole genome shotgun (WGS) entry which is preliminary data.</text>
</comment>
<keyword evidence="1" id="KW-0808">Transferase</keyword>
<dbReference type="InterPro" id="IPR036890">
    <property type="entry name" value="HATPase_C_sf"/>
</dbReference>
<dbReference type="CDD" id="cd16917">
    <property type="entry name" value="HATPase_UhpB-NarQ-NarX-like"/>
    <property type="match status" value="1"/>
</dbReference>
<keyword evidence="5" id="KW-1133">Transmembrane helix</keyword>
<feature type="domain" description="Histidine kinase/HSP90-like ATPase" evidence="6">
    <location>
        <begin position="358"/>
        <end position="446"/>
    </location>
</feature>
<feature type="region of interest" description="Disordered" evidence="4">
    <location>
        <begin position="1"/>
        <end position="36"/>
    </location>
</feature>
<evidence type="ECO:0000256" key="2">
    <source>
        <dbReference type="ARBA" id="ARBA00022777"/>
    </source>
</evidence>
<evidence type="ECO:0000256" key="4">
    <source>
        <dbReference type="SAM" id="MobiDB-lite"/>
    </source>
</evidence>
<feature type="domain" description="Phage shock protein PspC N-terminal" evidence="7">
    <location>
        <begin position="35"/>
        <end position="90"/>
    </location>
</feature>
<dbReference type="Proteomes" id="UP000287470">
    <property type="component" value="Unassembled WGS sequence"/>
</dbReference>
<feature type="transmembrane region" description="Helical" evidence="5">
    <location>
        <begin position="198"/>
        <end position="220"/>
    </location>
</feature>
<keyword evidence="2 8" id="KW-0418">Kinase</keyword>
<feature type="transmembrane region" description="Helical" evidence="5">
    <location>
        <begin position="61"/>
        <end position="88"/>
    </location>
</feature>
<dbReference type="Pfam" id="PF02518">
    <property type="entry name" value="HATPase_c"/>
    <property type="match status" value="1"/>
</dbReference>
<evidence type="ECO:0000313" key="8">
    <source>
        <dbReference type="EMBL" id="RSX58861.1"/>
    </source>
</evidence>
<evidence type="ECO:0000256" key="3">
    <source>
        <dbReference type="ARBA" id="ARBA00023012"/>
    </source>
</evidence>
<dbReference type="Gene3D" id="3.30.565.10">
    <property type="entry name" value="Histidine kinase-like ATPase, C-terminal domain"/>
    <property type="match status" value="1"/>
</dbReference>
<keyword evidence="5" id="KW-0472">Membrane</keyword>
<dbReference type="PANTHER" id="PTHR24421:SF61">
    <property type="entry name" value="OXYGEN SENSOR HISTIDINE KINASE NREB"/>
    <property type="match status" value="1"/>
</dbReference>
<dbReference type="Pfam" id="PF04024">
    <property type="entry name" value="PspC"/>
    <property type="match status" value="1"/>
</dbReference>
<organism evidence="8 9">
    <name type="scientific">Bifidobacterium samirii</name>
    <dbReference type="NCBI Taxonomy" id="2306974"/>
    <lineage>
        <taxon>Bacteria</taxon>
        <taxon>Bacillati</taxon>
        <taxon>Actinomycetota</taxon>
        <taxon>Actinomycetes</taxon>
        <taxon>Bifidobacteriales</taxon>
        <taxon>Bifidobacteriaceae</taxon>
        <taxon>Bifidobacterium</taxon>
    </lineage>
</organism>
<keyword evidence="9" id="KW-1185">Reference proteome</keyword>
<dbReference type="InterPro" id="IPR007168">
    <property type="entry name" value="Phageshock_PspC_N"/>
</dbReference>
<feature type="transmembrane region" description="Helical" evidence="5">
    <location>
        <begin position="232"/>
        <end position="254"/>
    </location>
</feature>
<dbReference type="InterPro" id="IPR050482">
    <property type="entry name" value="Sensor_HK_TwoCompSys"/>
</dbReference>
<evidence type="ECO:0000256" key="5">
    <source>
        <dbReference type="SAM" id="Phobius"/>
    </source>
</evidence>
<sequence length="461" mass="49481">MERMTSPERTRTASEAAYVPSAPSAPSAPPPPRPPLLRPRHGRLLCGVCRGVAIHLSMPVWLIRLIFTVVACCGGAGVVAYVFLWLFVPSGDPMLLTDMRFAAIPAARAPLSRGNRPVDDEAMRPDEPLESSAQEDLLDAIRHAPKPALVAVGGIALLALAGLLLYRRVDVMLLVPVTLALAGVGVAWLRRDAKDGQLWTMIGGIALLFAAYALFVAHTARPGRFADLLQPIVAGALLLAGCALAIVPWITALIRSLGAERASKEREEERADMTAHLHDGVLQTLALIQLHSTESATVFALARQQERELREWLYQERTTSDRSVSAGIKEVAGEVEDAHGRPIDVVTVGDAQPSAQTDALLDAARQALVNAVTHGGEPVSVYCEAGPDLIELFVRDHGDGFDPESIPEGRLGIRESIVGRVRRRGGTVDIVSRPGWGTEVRMRMPISAATTTGRGADERNA</sequence>
<dbReference type="SUPFAM" id="SSF55874">
    <property type="entry name" value="ATPase domain of HSP90 chaperone/DNA topoisomerase II/histidine kinase"/>
    <property type="match status" value="1"/>
</dbReference>
<evidence type="ECO:0000259" key="7">
    <source>
        <dbReference type="Pfam" id="PF04024"/>
    </source>
</evidence>
<proteinExistence type="predicted"/>
<keyword evidence="3" id="KW-0902">Two-component regulatory system</keyword>
<dbReference type="InterPro" id="IPR003594">
    <property type="entry name" value="HATPase_dom"/>
</dbReference>
<gene>
    <name evidence="8" type="ORF">D2E24_0157</name>
</gene>
<evidence type="ECO:0000256" key="1">
    <source>
        <dbReference type="ARBA" id="ARBA00022679"/>
    </source>
</evidence>
<feature type="transmembrane region" description="Helical" evidence="5">
    <location>
        <begin position="172"/>
        <end position="189"/>
    </location>
</feature>
<dbReference type="PANTHER" id="PTHR24421">
    <property type="entry name" value="NITRATE/NITRITE SENSOR PROTEIN NARX-RELATED"/>
    <property type="match status" value="1"/>
</dbReference>
<reference evidence="8 9" key="1">
    <citation type="submission" date="2018-09" db="EMBL/GenBank/DDBJ databases">
        <title>Characterization of the phylogenetic diversity of five novel species belonging to the genus Bifidobacterium.</title>
        <authorList>
            <person name="Lugli G.A."/>
            <person name="Duranti S."/>
            <person name="Milani C."/>
        </authorList>
    </citation>
    <scope>NUCLEOTIDE SEQUENCE [LARGE SCALE GENOMIC DNA]</scope>
    <source>
        <strain evidence="8 9">2033B</strain>
    </source>
</reference>
<name>A0A430FWW9_9BIFI</name>